<dbReference type="PANTHER" id="PTHR38248">
    <property type="entry name" value="FUNK1 6"/>
    <property type="match status" value="1"/>
</dbReference>
<proteinExistence type="predicted"/>
<evidence type="ECO:0000259" key="5">
    <source>
        <dbReference type="Pfam" id="PF17667"/>
    </source>
</evidence>
<dbReference type="SUPFAM" id="SSF56112">
    <property type="entry name" value="Protein kinase-like (PK-like)"/>
    <property type="match status" value="1"/>
</dbReference>
<evidence type="ECO:0000256" key="2">
    <source>
        <dbReference type="ARBA" id="ARBA00047899"/>
    </source>
</evidence>
<evidence type="ECO:0000313" key="6">
    <source>
        <dbReference type="EMBL" id="CAI6097431.1"/>
    </source>
</evidence>
<comment type="catalytic activity">
    <reaction evidence="2">
        <text>L-threonyl-[protein] + ATP = O-phospho-L-threonyl-[protein] + ADP + H(+)</text>
        <dbReference type="Rhea" id="RHEA:46608"/>
        <dbReference type="Rhea" id="RHEA-COMP:11060"/>
        <dbReference type="Rhea" id="RHEA-COMP:11605"/>
        <dbReference type="ChEBI" id="CHEBI:15378"/>
        <dbReference type="ChEBI" id="CHEBI:30013"/>
        <dbReference type="ChEBI" id="CHEBI:30616"/>
        <dbReference type="ChEBI" id="CHEBI:61977"/>
        <dbReference type="ChEBI" id="CHEBI:456216"/>
        <dbReference type="EC" id="2.7.11.1"/>
    </reaction>
</comment>
<dbReference type="Proteomes" id="UP001160390">
    <property type="component" value="Unassembled WGS sequence"/>
</dbReference>
<feature type="domain" description="Fungal-type protein kinase" evidence="5">
    <location>
        <begin position="115"/>
        <end position="483"/>
    </location>
</feature>
<name>A0AA35MJT1_9HYPO</name>
<comment type="caution">
    <text evidence="6">The sequence shown here is derived from an EMBL/GenBank/DDBJ whole genome shotgun (WGS) entry which is preliminary data.</text>
</comment>
<dbReference type="GO" id="GO:0004674">
    <property type="term" value="F:protein serine/threonine kinase activity"/>
    <property type="evidence" value="ECO:0007669"/>
    <property type="project" value="UniProtKB-EC"/>
</dbReference>
<dbReference type="AlphaFoldDB" id="A0AA35MJT1"/>
<dbReference type="Pfam" id="PF17667">
    <property type="entry name" value="Pkinase_fungal"/>
    <property type="match status" value="1"/>
</dbReference>
<gene>
    <name evidence="6" type="ORF">CCHLO57077_00008648</name>
</gene>
<protein>
    <recommendedName>
        <fullName evidence="1">non-specific serine/threonine protein kinase</fullName>
        <ecNumber evidence="1">2.7.11.1</ecNumber>
    </recommendedName>
</protein>
<organism evidence="6 7">
    <name type="scientific">Clonostachys chloroleuca</name>
    <dbReference type="NCBI Taxonomy" id="1926264"/>
    <lineage>
        <taxon>Eukaryota</taxon>
        <taxon>Fungi</taxon>
        <taxon>Dikarya</taxon>
        <taxon>Ascomycota</taxon>
        <taxon>Pezizomycotina</taxon>
        <taxon>Sordariomycetes</taxon>
        <taxon>Hypocreomycetidae</taxon>
        <taxon>Hypocreales</taxon>
        <taxon>Bionectriaceae</taxon>
        <taxon>Clonostachys</taxon>
    </lineage>
</organism>
<accession>A0AA35MJT1</accession>
<keyword evidence="7" id="KW-1185">Reference proteome</keyword>
<evidence type="ECO:0000256" key="3">
    <source>
        <dbReference type="ARBA" id="ARBA00048679"/>
    </source>
</evidence>
<dbReference type="Gene3D" id="1.10.510.10">
    <property type="entry name" value="Transferase(Phosphotransferase) domain 1"/>
    <property type="match status" value="1"/>
</dbReference>
<sequence>MADHEPVEISSIPPVEQIIEDIDGHIQAPTAGFFEKYFPSLCLTDGEDDVAQQPRGSVQSDVMLGPAPHPQDFLPWFSSYTKMQSNNTLVKWHTLPASPSGSSDALLFLTPTDGSKTPEWRHIQVIDRFYEESSHDYQDGLLSLCGSAQRIFISQPTRLFLHGFYLRGSLIELWVFDRSGLCCSQVIDYSKEFHKFISILLFYENMSEKDFGVNPLIATSGTNRYVMAGNEDWKVPGHRLLLDDEPLAFPEEIIDNGTTCYRARVPSSALWEYVVKIKWRLAQRDRPEEDILKLIKMKDVWGVISFEYCKEVASTASLRDGLQSSRYRKLSNAKDQNTESSNQPPSQSILESTVETNNRFEDRICSCIITSPPGRPLRTFKGILELLEVLRDAIKGHRSLLQKANILHQDISPGNIIITDAQEQGRPKGILIDFDVAMDLAVGPRTPGEVTGTRPFMAVGILLGRRHWYRHDLESFLYVLIWSIITDGSESPPRNSKLRMWSRGDWDDIAAGKTAEMEEAGFGSILAEFPEKFESLKQLAESVRRILFPIVDGAVWTGTDNNPDTINSLYDGIIGAFEHAIALESAKL</sequence>
<reference evidence="6" key="1">
    <citation type="submission" date="2023-01" db="EMBL/GenBank/DDBJ databases">
        <authorList>
            <person name="Piombo E."/>
        </authorList>
    </citation>
    <scope>NUCLEOTIDE SEQUENCE</scope>
</reference>
<dbReference type="EC" id="2.7.11.1" evidence="1"/>
<dbReference type="InterPro" id="IPR011009">
    <property type="entry name" value="Kinase-like_dom_sf"/>
</dbReference>
<dbReference type="EMBL" id="CABFNP030001292">
    <property type="protein sequence ID" value="CAI6097431.1"/>
    <property type="molecule type" value="Genomic_DNA"/>
</dbReference>
<feature type="compositionally biased region" description="Polar residues" evidence="4">
    <location>
        <begin position="333"/>
        <end position="353"/>
    </location>
</feature>
<evidence type="ECO:0000256" key="1">
    <source>
        <dbReference type="ARBA" id="ARBA00012513"/>
    </source>
</evidence>
<comment type="catalytic activity">
    <reaction evidence="3">
        <text>L-seryl-[protein] + ATP = O-phospho-L-seryl-[protein] + ADP + H(+)</text>
        <dbReference type="Rhea" id="RHEA:17989"/>
        <dbReference type="Rhea" id="RHEA-COMP:9863"/>
        <dbReference type="Rhea" id="RHEA-COMP:11604"/>
        <dbReference type="ChEBI" id="CHEBI:15378"/>
        <dbReference type="ChEBI" id="CHEBI:29999"/>
        <dbReference type="ChEBI" id="CHEBI:30616"/>
        <dbReference type="ChEBI" id="CHEBI:83421"/>
        <dbReference type="ChEBI" id="CHEBI:456216"/>
        <dbReference type="EC" id="2.7.11.1"/>
    </reaction>
</comment>
<evidence type="ECO:0000256" key="4">
    <source>
        <dbReference type="SAM" id="MobiDB-lite"/>
    </source>
</evidence>
<dbReference type="PROSITE" id="PS00109">
    <property type="entry name" value="PROTEIN_KINASE_TYR"/>
    <property type="match status" value="1"/>
</dbReference>
<feature type="region of interest" description="Disordered" evidence="4">
    <location>
        <begin position="329"/>
        <end position="353"/>
    </location>
</feature>
<evidence type="ECO:0000313" key="7">
    <source>
        <dbReference type="Proteomes" id="UP001160390"/>
    </source>
</evidence>
<dbReference type="InterPro" id="IPR008266">
    <property type="entry name" value="Tyr_kinase_AS"/>
</dbReference>
<dbReference type="InterPro" id="IPR040976">
    <property type="entry name" value="Pkinase_fungal"/>
</dbReference>
<dbReference type="PANTHER" id="PTHR38248:SF2">
    <property type="entry name" value="FUNK1 11"/>
    <property type="match status" value="1"/>
</dbReference>